<reference evidence="1 2" key="1">
    <citation type="journal article" date="2019" name="Genome Biol. Evol.">
        <title>Insights into the evolution of the New World diploid cottons (Gossypium, subgenus Houzingenia) based on genome sequencing.</title>
        <authorList>
            <person name="Grover C.E."/>
            <person name="Arick M.A. 2nd"/>
            <person name="Thrash A."/>
            <person name="Conover J.L."/>
            <person name="Sanders W.S."/>
            <person name="Peterson D.G."/>
            <person name="Frelichowski J.E."/>
            <person name="Scheffler J.A."/>
            <person name="Scheffler B.E."/>
            <person name="Wendel J.F."/>
        </authorList>
    </citation>
    <scope>NUCLEOTIDE SEQUENCE [LARGE SCALE GENOMIC DNA]</scope>
    <source>
        <strain evidence="1">8</strain>
        <tissue evidence="1">Leaf</tissue>
    </source>
</reference>
<keyword evidence="2" id="KW-1185">Reference proteome</keyword>
<evidence type="ECO:0000313" key="2">
    <source>
        <dbReference type="Proteomes" id="UP000593568"/>
    </source>
</evidence>
<sequence>MIVIIKLMLVTHIVRDFFTPFRGQIYHLNKWHQG</sequence>
<proteinExistence type="predicted"/>
<accession>A0A7J9F3H2</accession>
<dbReference type="EMBL" id="JABEZW010000011">
    <property type="protein sequence ID" value="MBA0779852.1"/>
    <property type="molecule type" value="Genomic_DNA"/>
</dbReference>
<feature type="non-terminal residue" evidence="1">
    <location>
        <position position="34"/>
    </location>
</feature>
<dbReference type="Proteomes" id="UP000593568">
    <property type="component" value="Unassembled WGS sequence"/>
</dbReference>
<protein>
    <submittedName>
        <fullName evidence="1">Uncharacterized protein</fullName>
    </submittedName>
</protein>
<dbReference type="AlphaFoldDB" id="A0A7J9F3H2"/>
<comment type="caution">
    <text evidence="1">The sequence shown here is derived from an EMBL/GenBank/DDBJ whole genome shotgun (WGS) entry which is preliminary data.</text>
</comment>
<name>A0A7J9F3H2_9ROSI</name>
<organism evidence="1 2">
    <name type="scientific">Gossypium trilobum</name>
    <dbReference type="NCBI Taxonomy" id="34281"/>
    <lineage>
        <taxon>Eukaryota</taxon>
        <taxon>Viridiplantae</taxon>
        <taxon>Streptophyta</taxon>
        <taxon>Embryophyta</taxon>
        <taxon>Tracheophyta</taxon>
        <taxon>Spermatophyta</taxon>
        <taxon>Magnoliopsida</taxon>
        <taxon>eudicotyledons</taxon>
        <taxon>Gunneridae</taxon>
        <taxon>Pentapetalae</taxon>
        <taxon>rosids</taxon>
        <taxon>malvids</taxon>
        <taxon>Malvales</taxon>
        <taxon>Malvaceae</taxon>
        <taxon>Malvoideae</taxon>
        <taxon>Gossypium</taxon>
    </lineage>
</organism>
<gene>
    <name evidence="1" type="ORF">Gotri_004049</name>
</gene>
<evidence type="ECO:0000313" key="1">
    <source>
        <dbReference type="EMBL" id="MBA0779852.1"/>
    </source>
</evidence>